<feature type="domain" description="DUF11" evidence="3">
    <location>
        <begin position="816"/>
        <end position="925"/>
    </location>
</feature>
<organism evidence="4 5">
    <name type="scientific">Flagellimonas maritima</name>
    <dbReference type="NCBI Taxonomy" id="1383885"/>
    <lineage>
        <taxon>Bacteria</taxon>
        <taxon>Pseudomonadati</taxon>
        <taxon>Bacteroidota</taxon>
        <taxon>Flavobacteriia</taxon>
        <taxon>Flavobacteriales</taxon>
        <taxon>Flavobacteriaceae</taxon>
        <taxon>Flagellimonas</taxon>
    </lineage>
</organism>
<feature type="domain" description="DUF11" evidence="3">
    <location>
        <begin position="33"/>
        <end position="151"/>
    </location>
</feature>
<dbReference type="Proteomes" id="UP000248536">
    <property type="component" value="Chromosome"/>
</dbReference>
<evidence type="ECO:0000259" key="3">
    <source>
        <dbReference type="Pfam" id="PF01345"/>
    </source>
</evidence>
<evidence type="ECO:0000256" key="2">
    <source>
        <dbReference type="SAM" id="SignalP"/>
    </source>
</evidence>
<feature type="domain" description="DUF11" evidence="3">
    <location>
        <begin position="170"/>
        <end position="283"/>
    </location>
</feature>
<evidence type="ECO:0000313" key="4">
    <source>
        <dbReference type="EMBL" id="AWX44915.1"/>
    </source>
</evidence>
<feature type="domain" description="DUF11" evidence="3">
    <location>
        <begin position="558"/>
        <end position="670"/>
    </location>
</feature>
<feature type="domain" description="DUF11" evidence="3">
    <location>
        <begin position="1086"/>
        <end position="1198"/>
    </location>
</feature>
<feature type="domain" description="DUF11" evidence="3">
    <location>
        <begin position="429"/>
        <end position="542"/>
    </location>
</feature>
<feature type="region of interest" description="Disordered" evidence="1">
    <location>
        <begin position="397"/>
        <end position="420"/>
    </location>
</feature>
<dbReference type="PANTHER" id="PTHR34819:SF3">
    <property type="entry name" value="CELL SURFACE PROTEIN"/>
    <property type="match status" value="1"/>
</dbReference>
<evidence type="ECO:0000256" key="1">
    <source>
        <dbReference type="SAM" id="MobiDB-lite"/>
    </source>
</evidence>
<feature type="domain" description="DUF11" evidence="3">
    <location>
        <begin position="945"/>
        <end position="1059"/>
    </location>
</feature>
<dbReference type="InterPro" id="IPR001434">
    <property type="entry name" value="OmcB-like_DUF11"/>
</dbReference>
<keyword evidence="2" id="KW-0732">Signal</keyword>
<feature type="chain" id="PRO_5016262029" description="DUF11 domain-containing protein" evidence="2">
    <location>
        <begin position="30"/>
        <end position="1297"/>
    </location>
</feature>
<evidence type="ECO:0000313" key="5">
    <source>
        <dbReference type="Proteomes" id="UP000248536"/>
    </source>
</evidence>
<feature type="domain" description="DUF11" evidence="3">
    <location>
        <begin position="301"/>
        <end position="409"/>
    </location>
</feature>
<dbReference type="Gene3D" id="2.60.40.3080">
    <property type="match status" value="1"/>
</dbReference>
<keyword evidence="5" id="KW-1185">Reference proteome</keyword>
<feature type="compositionally biased region" description="Polar residues" evidence="1">
    <location>
        <begin position="275"/>
        <end position="284"/>
    </location>
</feature>
<dbReference type="InterPro" id="IPR013783">
    <property type="entry name" value="Ig-like_fold"/>
</dbReference>
<feature type="region of interest" description="Disordered" evidence="1">
    <location>
        <begin position="787"/>
        <end position="812"/>
    </location>
</feature>
<dbReference type="Pfam" id="PF01345">
    <property type="entry name" value="DUF11"/>
    <property type="match status" value="9"/>
</dbReference>
<dbReference type="KEGG" id="spon:HME9304_01921"/>
<feature type="signal peptide" evidence="2">
    <location>
        <begin position="1"/>
        <end position="29"/>
    </location>
</feature>
<feature type="region of interest" description="Disordered" evidence="1">
    <location>
        <begin position="135"/>
        <end position="157"/>
    </location>
</feature>
<dbReference type="EMBL" id="CP030104">
    <property type="protein sequence ID" value="AWX44915.1"/>
    <property type="molecule type" value="Genomic_DNA"/>
</dbReference>
<accession>A0A2Z4LSN7</accession>
<dbReference type="NCBIfam" id="TIGR04131">
    <property type="entry name" value="Bac_Flav_CTERM"/>
    <property type="match status" value="1"/>
</dbReference>
<sequence>MNIPLTHQKKGSLFLFFLFLFTSSQLCYAQNADLELELLVSDSSPDVGDTVTFTINLSNFGDTDATGVSVRNFVPDGFGSIVAISNGGTFDLGTRNIIWSGLGVTLGANTQVLTFNANVLSPTGTSGEYEHIAEVTASDQNDPDSTPNNDTGNQSEDDEDALIAAPQQADLSLTKIVVDNNLAPNVGEEIRFEIIVSNDGPDDATNVSVVDQLLSGFNFEQYSSTSGNYNQGTGIWQVGTVANGTSETLLIDVTVNSTGNFTNTSQVIASDGFDTDSTPSNGVSSEDDQDDVALTPQPVVDISLDIDVDNASPDVNTNVIFTLTVSNNGPSNATSVEVTDVLPSGFTYISDDGAGDYLDTTGIWDVGTLTNGSTETLNITALVNASGDYVNVAEVTGHDQQDNDSTPNNNILAEDDQDSVSINPTPIVDVSISKIADDLTPNVGEEIVFTVTVENDGPNDATNTVITDVLQSGYGFVSAVPSIGTYEPLNGSWTIGNLGNGTSETLVITADVLATGNYSNTAELTALAEKDIDSAPANNDSTEDDQETILPVPIAISDLVLRKSVDVLSPLVGDEVIFNISLANNGPSNVTGVEVLDLLPSGYTYVSNSRTAGVYVPATGIWELNGTVPNGTIETLNIVARVNPAGDYFNVTEVLSSSNLDPNSTPNNNNVFENDQDSAGTTPIPAADLLLEITVNNEFPDVGSNVTFTVTLTNEGPSDATGVIVEDTLPSGYTYVSDDSSGTYDAGSGEWNVGSILGGDSIELNLIALVNATGDYTNVAEVIASVQTDPDSTPGNGILTEDDQDEQSTTPRTVTDISISKTADNLSPLVGDQLVFTVTVNNAGPNDATGLVIEDALGTGYSFISATASSGNYDAISGAWALPDIANGTSETLQVTALVRPNGNYTNTAELIALNTFDPDSAPNNNLNTEDDQDTVIPVPEGLSDLSLTKTVDNPTPNVGDVVEFTVNLTNSGSSDAIGVVVTDLLPSGYTYQSHVTTVGTYSFRTGIWNINSTIFNQNTETLVILATVNTPTENPDEYLNVAEITTSSFADPDSNPNQGIDVDDFSDGIEDDDEAIAFVTPQTTDISITKTVDIDTPNIGDEVIFTITAINQGNLVATNIGIEDKLPLGYKLIASQASEGIYDEISGFWEMDNLEVLATANLQLTVEVLDINDYLNTASLLFVDQLDVDDTNDSDQAFVEPSCLIVYNEFSPNGDGVNEFFKIDCISRYPNNVLQIYNRWGNIVFEQRAYNNDWDGISMGRSTVQQGDLLPVGTYYYVLDLGDGSEPKTDWLYINR</sequence>
<reference evidence="4 5" key="1">
    <citation type="submission" date="2018-06" db="EMBL/GenBank/DDBJ databases">
        <title>Spongiibacterium sp. HME9304 Genome sequencing and assembly.</title>
        <authorList>
            <person name="Kang H."/>
            <person name="Kim H."/>
            <person name="Joh K."/>
        </authorList>
    </citation>
    <scope>NUCLEOTIDE SEQUENCE [LARGE SCALE GENOMIC DNA]</scope>
    <source>
        <strain evidence="4 5">HME9304</strain>
    </source>
</reference>
<feature type="compositionally biased region" description="Polar residues" evidence="1">
    <location>
        <begin position="137"/>
        <end position="154"/>
    </location>
</feature>
<dbReference type="RefSeq" id="WP_112378349.1">
    <property type="nucleotide sequence ID" value="NZ_CP030104.1"/>
</dbReference>
<dbReference type="InterPro" id="IPR026341">
    <property type="entry name" value="T9SS_type_B"/>
</dbReference>
<gene>
    <name evidence="4" type="ORF">HME9304_01921</name>
</gene>
<feature type="region of interest" description="Disordered" evidence="1">
    <location>
        <begin position="270"/>
        <end position="292"/>
    </location>
</feature>
<proteinExistence type="predicted"/>
<dbReference type="OrthoDB" id="9805017at2"/>
<feature type="domain" description="DUF11" evidence="3">
    <location>
        <begin position="688"/>
        <end position="793"/>
    </location>
</feature>
<dbReference type="Pfam" id="PF13585">
    <property type="entry name" value="CHU_C"/>
    <property type="match status" value="1"/>
</dbReference>
<name>A0A2Z4LSN7_9FLAO</name>
<dbReference type="InterPro" id="IPR047589">
    <property type="entry name" value="DUF11_rpt"/>
</dbReference>
<dbReference type="PANTHER" id="PTHR34819">
    <property type="entry name" value="LARGE CYSTEINE-RICH PERIPLASMIC PROTEIN OMCB"/>
    <property type="match status" value="1"/>
</dbReference>
<dbReference type="Gene3D" id="2.60.40.10">
    <property type="entry name" value="Immunoglobulins"/>
    <property type="match status" value="6"/>
</dbReference>
<dbReference type="InterPro" id="IPR051172">
    <property type="entry name" value="Chlamydia_OmcB"/>
</dbReference>
<dbReference type="NCBIfam" id="TIGR01451">
    <property type="entry name" value="B_ant_repeat"/>
    <property type="match status" value="9"/>
</dbReference>
<protein>
    <recommendedName>
        <fullName evidence="3">DUF11 domain-containing protein</fullName>
    </recommendedName>
</protein>